<evidence type="ECO:0000313" key="1">
    <source>
        <dbReference type="EMBL" id="CAG8742530.1"/>
    </source>
</evidence>
<protein>
    <submittedName>
        <fullName evidence="1">741_t:CDS:1</fullName>
    </submittedName>
</protein>
<evidence type="ECO:0000313" key="2">
    <source>
        <dbReference type="Proteomes" id="UP000789396"/>
    </source>
</evidence>
<name>A0A9N9NLQ5_9GLOM</name>
<accession>A0A9N9NLQ5</accession>
<dbReference type="AlphaFoldDB" id="A0A9N9NLQ5"/>
<sequence length="56" mass="6530">GQIPEPYLYEIPEPGEHFEYVVVDHCDKKTTSAKGDFMEYLDVVKRFNKKIDLAII</sequence>
<organism evidence="1 2">
    <name type="scientific">Racocetra fulgida</name>
    <dbReference type="NCBI Taxonomy" id="60492"/>
    <lineage>
        <taxon>Eukaryota</taxon>
        <taxon>Fungi</taxon>
        <taxon>Fungi incertae sedis</taxon>
        <taxon>Mucoromycota</taxon>
        <taxon>Glomeromycotina</taxon>
        <taxon>Glomeromycetes</taxon>
        <taxon>Diversisporales</taxon>
        <taxon>Gigasporaceae</taxon>
        <taxon>Racocetra</taxon>
    </lineage>
</organism>
<feature type="non-terminal residue" evidence="1">
    <location>
        <position position="1"/>
    </location>
</feature>
<dbReference type="OrthoDB" id="2420988at2759"/>
<keyword evidence="2" id="KW-1185">Reference proteome</keyword>
<dbReference type="EMBL" id="CAJVPZ010032722">
    <property type="protein sequence ID" value="CAG8742530.1"/>
    <property type="molecule type" value="Genomic_DNA"/>
</dbReference>
<proteinExistence type="predicted"/>
<comment type="caution">
    <text evidence="1">The sequence shown here is derived from an EMBL/GenBank/DDBJ whole genome shotgun (WGS) entry which is preliminary data.</text>
</comment>
<dbReference type="Proteomes" id="UP000789396">
    <property type="component" value="Unassembled WGS sequence"/>
</dbReference>
<reference evidence="1" key="1">
    <citation type="submission" date="2021-06" db="EMBL/GenBank/DDBJ databases">
        <authorList>
            <person name="Kallberg Y."/>
            <person name="Tangrot J."/>
            <person name="Rosling A."/>
        </authorList>
    </citation>
    <scope>NUCLEOTIDE SEQUENCE</scope>
    <source>
        <strain evidence="1">IN212</strain>
    </source>
</reference>
<gene>
    <name evidence="1" type="ORF">RFULGI_LOCUS12986</name>
</gene>